<dbReference type="KEGG" id="sbd:ATN00_09840"/>
<dbReference type="InterPro" id="IPR032710">
    <property type="entry name" value="NTF2-like_dom_sf"/>
</dbReference>
<evidence type="ECO:0000313" key="3">
    <source>
        <dbReference type="Proteomes" id="UP000056968"/>
    </source>
</evidence>
<sequence length="147" mass="16555">MTKQEEIVLNFIGAYGKSWPADLAAALEPLAEDAYYQIVVPTIPPVVGRDRILAEHELMKQKVLDQRHDMKSWGSHGNTVFTERVDWSLRNGKWSPVPLVAVFDLNDDGQIVAWREYLDLVHISKSHGLTVDQMIESLDLDLNSASA</sequence>
<keyword evidence="3" id="KW-1185">Reference proteome</keyword>
<accession>A0A0S3EYR3</accession>
<dbReference type="OrthoDB" id="9781757at2"/>
<organism evidence="2 3">
    <name type="scientific">Sphingobium baderi</name>
    <dbReference type="NCBI Taxonomy" id="1332080"/>
    <lineage>
        <taxon>Bacteria</taxon>
        <taxon>Pseudomonadati</taxon>
        <taxon>Pseudomonadota</taxon>
        <taxon>Alphaproteobacteria</taxon>
        <taxon>Sphingomonadales</taxon>
        <taxon>Sphingomonadaceae</taxon>
        <taxon>Sphingobium</taxon>
    </lineage>
</organism>
<dbReference type="AlphaFoldDB" id="A0A0S3EYR3"/>
<dbReference type="EMBL" id="CP013264">
    <property type="protein sequence ID" value="ALR20561.1"/>
    <property type="molecule type" value="Genomic_DNA"/>
</dbReference>
<gene>
    <name evidence="2" type="ORF">ATN00_09840</name>
</gene>
<dbReference type="Gene3D" id="3.10.450.50">
    <property type="match status" value="1"/>
</dbReference>
<reference evidence="2 3" key="1">
    <citation type="submission" date="2015-11" db="EMBL/GenBank/DDBJ databases">
        <title>A Two-component Flavoprotein Monooxygenase System MeaXY Responsible for para-Hydroxylation of 2-Methyl-6-ethylaniline and 2,6-Diethylaniline in Sphingobium baderi DE-13.</title>
        <authorList>
            <person name="Cheng M."/>
            <person name="Meng Q."/>
            <person name="Yang Y."/>
            <person name="Chu C."/>
            <person name="Yan X."/>
            <person name="He J."/>
            <person name="Li S."/>
        </authorList>
    </citation>
    <scope>NUCLEOTIDE SEQUENCE [LARGE SCALE GENOMIC DNA]</scope>
    <source>
        <strain evidence="2 3">DE-13</strain>
    </source>
</reference>
<dbReference type="RefSeq" id="WP_062064297.1">
    <property type="nucleotide sequence ID" value="NZ_CP013264.1"/>
</dbReference>
<dbReference type="Proteomes" id="UP000056968">
    <property type="component" value="Chromosome"/>
</dbReference>
<protein>
    <recommendedName>
        <fullName evidence="1">Limonene-1,2-epoxide hydrolase domain-containing protein</fullName>
    </recommendedName>
</protein>
<dbReference type="SUPFAM" id="SSF54427">
    <property type="entry name" value="NTF2-like"/>
    <property type="match status" value="1"/>
</dbReference>
<name>A0A0S3EYR3_9SPHN</name>
<evidence type="ECO:0000313" key="2">
    <source>
        <dbReference type="EMBL" id="ALR20561.1"/>
    </source>
</evidence>
<dbReference type="STRING" id="1332080.ATN00_09840"/>
<dbReference type="Pfam" id="PF07858">
    <property type="entry name" value="LEH"/>
    <property type="match status" value="1"/>
</dbReference>
<proteinExistence type="predicted"/>
<feature type="domain" description="Limonene-1,2-epoxide hydrolase" evidence="1">
    <location>
        <begin position="21"/>
        <end position="125"/>
    </location>
</feature>
<evidence type="ECO:0000259" key="1">
    <source>
        <dbReference type="Pfam" id="PF07858"/>
    </source>
</evidence>
<dbReference type="InterPro" id="IPR013100">
    <property type="entry name" value="LEH"/>
</dbReference>